<evidence type="ECO:0000259" key="2">
    <source>
        <dbReference type="Pfam" id="PF06926"/>
    </source>
</evidence>
<gene>
    <name evidence="3" type="ORF">AJ89_02180</name>
</gene>
<evidence type="ECO:0000256" key="1">
    <source>
        <dbReference type="SAM" id="MobiDB-lite"/>
    </source>
</evidence>
<feature type="compositionally biased region" description="Basic and acidic residues" evidence="1">
    <location>
        <begin position="132"/>
        <end position="143"/>
    </location>
</feature>
<evidence type="ECO:0000313" key="4">
    <source>
        <dbReference type="Proteomes" id="UP000176236"/>
    </source>
</evidence>
<organism evidence="3 4">
    <name type="scientific">Lactococcus cremoris subsp. cremoris IBB477</name>
    <dbReference type="NCBI Taxonomy" id="1449093"/>
    <lineage>
        <taxon>Bacteria</taxon>
        <taxon>Bacillati</taxon>
        <taxon>Bacillota</taxon>
        <taxon>Bacilli</taxon>
        <taxon>Lactobacillales</taxon>
        <taxon>Streptococcaceae</taxon>
        <taxon>Lactococcus</taxon>
        <taxon>Lactococcus cremoris subsp. cremoris</taxon>
    </lineage>
</organism>
<dbReference type="Proteomes" id="UP000176236">
    <property type="component" value="Chromosome"/>
</dbReference>
<reference evidence="3 4" key="1">
    <citation type="journal article" date="2016" name="Appl. Microbiol. Biotechnol.">
        <title>Adhesion of the genome-sequenced Lactococcus lactis subsp. cremoris IBB477 strain is mediated by specific molecular determinants.</title>
        <authorList>
            <person name="Radziwill-Bienkowska J.M."/>
            <person name="Le D.T."/>
            <person name="Szczesny P."/>
            <person name="Duviau M.P."/>
            <person name="Aleksandrzak-Piekarczyk T."/>
            <person name="Loubiere P."/>
            <person name="Mercier-Bonin M."/>
            <person name="Bardowski J.K."/>
            <person name="Kowalczyk M."/>
        </authorList>
    </citation>
    <scope>NUCLEOTIDE SEQUENCE [LARGE SCALE GENOMIC DNA]</scope>
    <source>
        <strain evidence="3 4">IBB477</strain>
    </source>
</reference>
<feature type="domain" description="Putative replisome organiser C-terminal" evidence="2">
    <location>
        <begin position="156"/>
        <end position="237"/>
    </location>
</feature>
<dbReference type="RefSeq" id="WP_075070374.1">
    <property type="nucleotide sequence ID" value="NZ_CM007353.1"/>
</dbReference>
<dbReference type="EMBL" id="JMMZ01000004">
    <property type="protein sequence ID" value="OEU40720.1"/>
    <property type="molecule type" value="Genomic_DNA"/>
</dbReference>
<accession>A0A1E7G6X2</accession>
<proteinExistence type="predicted"/>
<evidence type="ECO:0000313" key="3">
    <source>
        <dbReference type="EMBL" id="OEU40720.1"/>
    </source>
</evidence>
<feature type="region of interest" description="Disordered" evidence="1">
    <location>
        <begin position="120"/>
        <end position="143"/>
    </location>
</feature>
<protein>
    <recommendedName>
        <fullName evidence="2">Putative replisome organiser C-terminal domain-containing protein</fullName>
    </recommendedName>
</protein>
<dbReference type="AlphaFoldDB" id="A0A1E7G6X2"/>
<sequence length="252" mass="28871">MAKKRMFNQEVVRSDEFLDLPQSSQLLYFHFGMIADDDGIVASVERELRYLGFGTRDDLKILLDKSFIDFTTDGKLVFIIHWLKNNNLRVDRYSQTTFKEARKELEAKGYQFKNKTFGTTSGIPKDTQGAATDKEKEEGIDKGKGIEEDVESNTDSLLSDYFNTFTNLAIKNNKLREAVKIEFIKLPTFQKEQAVTGAKNYSVWYKREKIDDPTGKFSVNAVKFISGDKETFDDFQTLPTSEPQNRKAGGYI</sequence>
<name>A0A1E7G6X2_LACLC</name>
<dbReference type="InterPro" id="IPR009696">
    <property type="entry name" value="Rep_Org_C"/>
</dbReference>
<dbReference type="Pfam" id="PF06926">
    <property type="entry name" value="Rep_Org_C"/>
    <property type="match status" value="1"/>
</dbReference>
<comment type="caution">
    <text evidence="3">The sequence shown here is derived from an EMBL/GenBank/DDBJ whole genome shotgun (WGS) entry which is preliminary data.</text>
</comment>